<evidence type="ECO:0000256" key="1">
    <source>
        <dbReference type="SAM" id="Phobius"/>
    </source>
</evidence>
<organism evidence="2 3">
    <name type="scientific">Scleroderma citrinum Foug A</name>
    <dbReference type="NCBI Taxonomy" id="1036808"/>
    <lineage>
        <taxon>Eukaryota</taxon>
        <taxon>Fungi</taxon>
        <taxon>Dikarya</taxon>
        <taxon>Basidiomycota</taxon>
        <taxon>Agaricomycotina</taxon>
        <taxon>Agaricomycetes</taxon>
        <taxon>Agaricomycetidae</taxon>
        <taxon>Boletales</taxon>
        <taxon>Sclerodermatineae</taxon>
        <taxon>Sclerodermataceae</taxon>
        <taxon>Scleroderma</taxon>
    </lineage>
</organism>
<feature type="transmembrane region" description="Helical" evidence="1">
    <location>
        <begin position="172"/>
        <end position="189"/>
    </location>
</feature>
<keyword evidence="1" id="KW-0812">Transmembrane</keyword>
<sequence length="221" mass="24624">MTRCNFALNFEPWAGPVIWWLVQGILQTRLYVLYHCSKKLLVFMVILFVGEIGCIMWMLISSNLLSPGTVSVLRISFPGYGETDACVGGVSTLFASIWIPCLVFEATLCLLAIYAGIKHSRGRSWWSMKTSRSRLIDVLIQGNVIYFLSPLAMFIIIVINSPNPKVQWLGDALLFRAPVVILAGCRLILSIREENLQSDPSDSNFADSTVVFADISNLSRA</sequence>
<dbReference type="HOGENOM" id="CLU_035509_14_2_1"/>
<dbReference type="AlphaFoldDB" id="A0A0C3DM39"/>
<feature type="transmembrane region" description="Helical" evidence="1">
    <location>
        <begin position="138"/>
        <end position="160"/>
    </location>
</feature>
<name>A0A0C3DM39_9AGAM</name>
<keyword evidence="1" id="KW-1133">Transmembrane helix</keyword>
<feature type="transmembrane region" description="Helical" evidence="1">
    <location>
        <begin position="41"/>
        <end position="60"/>
    </location>
</feature>
<proteinExistence type="predicted"/>
<gene>
    <name evidence="2" type="ORF">SCLCIDRAFT_1140477</name>
</gene>
<accession>A0A0C3DM39</accession>
<dbReference type="STRING" id="1036808.A0A0C3DM39"/>
<keyword evidence="3" id="KW-1185">Reference proteome</keyword>
<dbReference type="EMBL" id="KN822102">
    <property type="protein sequence ID" value="KIM57329.1"/>
    <property type="molecule type" value="Genomic_DNA"/>
</dbReference>
<protein>
    <submittedName>
        <fullName evidence="2">Uncharacterized protein</fullName>
    </submittedName>
</protein>
<dbReference type="OrthoDB" id="3349377at2759"/>
<keyword evidence="1" id="KW-0472">Membrane</keyword>
<evidence type="ECO:0000313" key="2">
    <source>
        <dbReference type="EMBL" id="KIM57329.1"/>
    </source>
</evidence>
<reference evidence="3" key="2">
    <citation type="submission" date="2015-01" db="EMBL/GenBank/DDBJ databases">
        <title>Evolutionary Origins and Diversification of the Mycorrhizal Mutualists.</title>
        <authorList>
            <consortium name="DOE Joint Genome Institute"/>
            <consortium name="Mycorrhizal Genomics Consortium"/>
            <person name="Kohler A."/>
            <person name="Kuo A."/>
            <person name="Nagy L.G."/>
            <person name="Floudas D."/>
            <person name="Copeland A."/>
            <person name="Barry K.W."/>
            <person name="Cichocki N."/>
            <person name="Veneault-Fourrey C."/>
            <person name="LaButti K."/>
            <person name="Lindquist E.A."/>
            <person name="Lipzen A."/>
            <person name="Lundell T."/>
            <person name="Morin E."/>
            <person name="Murat C."/>
            <person name="Riley R."/>
            <person name="Ohm R."/>
            <person name="Sun H."/>
            <person name="Tunlid A."/>
            <person name="Henrissat B."/>
            <person name="Grigoriev I.V."/>
            <person name="Hibbett D.S."/>
            <person name="Martin F."/>
        </authorList>
    </citation>
    <scope>NUCLEOTIDE SEQUENCE [LARGE SCALE GENOMIC DNA]</scope>
    <source>
        <strain evidence="3">Foug A</strain>
    </source>
</reference>
<reference evidence="2 3" key="1">
    <citation type="submission" date="2014-04" db="EMBL/GenBank/DDBJ databases">
        <authorList>
            <consortium name="DOE Joint Genome Institute"/>
            <person name="Kuo A."/>
            <person name="Kohler A."/>
            <person name="Nagy L.G."/>
            <person name="Floudas D."/>
            <person name="Copeland A."/>
            <person name="Barry K.W."/>
            <person name="Cichocki N."/>
            <person name="Veneault-Fourrey C."/>
            <person name="LaButti K."/>
            <person name="Lindquist E.A."/>
            <person name="Lipzen A."/>
            <person name="Lundell T."/>
            <person name="Morin E."/>
            <person name="Murat C."/>
            <person name="Sun H."/>
            <person name="Tunlid A."/>
            <person name="Henrissat B."/>
            <person name="Grigoriev I.V."/>
            <person name="Hibbett D.S."/>
            <person name="Martin F."/>
            <person name="Nordberg H.P."/>
            <person name="Cantor M.N."/>
            <person name="Hua S.X."/>
        </authorList>
    </citation>
    <scope>NUCLEOTIDE SEQUENCE [LARGE SCALE GENOMIC DNA]</scope>
    <source>
        <strain evidence="2 3">Foug A</strain>
    </source>
</reference>
<evidence type="ECO:0000313" key="3">
    <source>
        <dbReference type="Proteomes" id="UP000053989"/>
    </source>
</evidence>
<feature type="transmembrane region" description="Helical" evidence="1">
    <location>
        <begin position="97"/>
        <end position="117"/>
    </location>
</feature>
<dbReference type="InParanoid" id="A0A0C3DM39"/>
<dbReference type="Proteomes" id="UP000053989">
    <property type="component" value="Unassembled WGS sequence"/>
</dbReference>